<protein>
    <submittedName>
        <fullName evidence="3">Uncharacterized protein</fullName>
    </submittedName>
</protein>
<organism evidence="3 4">
    <name type="scientific">Treponema bryantii</name>
    <dbReference type="NCBI Taxonomy" id="163"/>
    <lineage>
        <taxon>Bacteria</taxon>
        <taxon>Pseudomonadati</taxon>
        <taxon>Spirochaetota</taxon>
        <taxon>Spirochaetia</taxon>
        <taxon>Spirochaetales</taxon>
        <taxon>Treponemataceae</taxon>
        <taxon>Treponema</taxon>
    </lineage>
</organism>
<feature type="coiled-coil region" evidence="1">
    <location>
        <begin position="27"/>
        <end position="54"/>
    </location>
</feature>
<dbReference type="AlphaFoldDB" id="A0A1I3K6W4"/>
<keyword evidence="2" id="KW-0812">Transmembrane</keyword>
<keyword evidence="2" id="KW-0472">Membrane</keyword>
<accession>A0A1I3K6W4</accession>
<keyword evidence="1" id="KW-0175">Coiled coil</keyword>
<keyword evidence="4" id="KW-1185">Reference proteome</keyword>
<keyword evidence="2" id="KW-1133">Transmembrane helix</keyword>
<evidence type="ECO:0000256" key="1">
    <source>
        <dbReference type="SAM" id="Coils"/>
    </source>
</evidence>
<sequence length="149" mass="17645">MKKEEKKLNVTNEQDNNYLSIEENINYKQLDEHLTNLEKKIDKLLDDKVSTKDIINITKETIKKDDRKRITVSKVIICIFFLFIIAIFADVLFYIFNKSMQIQIINKKIEENILTESEIKELNTKIEEMYSVFKEKKETTGKESSDLSE</sequence>
<feature type="transmembrane region" description="Helical" evidence="2">
    <location>
        <begin position="75"/>
        <end position="96"/>
    </location>
</feature>
<dbReference type="Proteomes" id="UP000182737">
    <property type="component" value="Unassembled WGS sequence"/>
</dbReference>
<evidence type="ECO:0000256" key="2">
    <source>
        <dbReference type="SAM" id="Phobius"/>
    </source>
</evidence>
<proteinExistence type="predicted"/>
<dbReference type="RefSeq" id="WP_074931223.1">
    <property type="nucleotide sequence ID" value="NZ_FORI01000004.1"/>
</dbReference>
<dbReference type="EMBL" id="FORI01000004">
    <property type="protein sequence ID" value="SFI68229.1"/>
    <property type="molecule type" value="Genomic_DNA"/>
</dbReference>
<name>A0A1I3K6W4_9SPIR</name>
<reference evidence="4" key="1">
    <citation type="submission" date="2016-10" db="EMBL/GenBank/DDBJ databases">
        <authorList>
            <person name="Varghese N."/>
            <person name="Submissions S."/>
        </authorList>
    </citation>
    <scope>NUCLEOTIDE SEQUENCE [LARGE SCALE GENOMIC DNA]</scope>
    <source>
        <strain evidence="4">XBD1002</strain>
    </source>
</reference>
<gene>
    <name evidence="3" type="ORF">SAMN04487775_104109</name>
</gene>
<evidence type="ECO:0000313" key="4">
    <source>
        <dbReference type="Proteomes" id="UP000182737"/>
    </source>
</evidence>
<evidence type="ECO:0000313" key="3">
    <source>
        <dbReference type="EMBL" id="SFI68229.1"/>
    </source>
</evidence>